<sequence length="93" mass="10291">MIWAYALWTIAASVVTAAMYAWDKRAASRAKQRIAERTLLIASAVGGWPGALICGRYIRHKTAKLSYRIKFFVAMVVHLALSGALWQLLIKGA</sequence>
<name>A0A5C6B9M1_9BACT</name>
<dbReference type="Proteomes" id="UP000320176">
    <property type="component" value="Unassembled WGS sequence"/>
</dbReference>
<accession>A0A5C6B9M1</accession>
<proteinExistence type="predicted"/>
<feature type="transmembrane region" description="Helical" evidence="1">
    <location>
        <begin position="41"/>
        <end position="59"/>
    </location>
</feature>
<evidence type="ECO:0008006" key="4">
    <source>
        <dbReference type="Google" id="ProtNLM"/>
    </source>
</evidence>
<evidence type="ECO:0000313" key="2">
    <source>
        <dbReference type="EMBL" id="TWU08019.1"/>
    </source>
</evidence>
<protein>
    <recommendedName>
        <fullName evidence="4">DUF1294 domain-containing protein</fullName>
    </recommendedName>
</protein>
<organism evidence="2 3">
    <name type="scientific">Stieleria varia</name>
    <dbReference type="NCBI Taxonomy" id="2528005"/>
    <lineage>
        <taxon>Bacteria</taxon>
        <taxon>Pseudomonadati</taxon>
        <taxon>Planctomycetota</taxon>
        <taxon>Planctomycetia</taxon>
        <taxon>Pirellulales</taxon>
        <taxon>Pirellulaceae</taxon>
        <taxon>Stieleria</taxon>
    </lineage>
</organism>
<dbReference type="InterPro" id="IPR012156">
    <property type="entry name" value="Cold_shock_CspA"/>
</dbReference>
<dbReference type="GO" id="GO:0003676">
    <property type="term" value="F:nucleic acid binding"/>
    <property type="evidence" value="ECO:0007669"/>
    <property type="project" value="InterPro"/>
</dbReference>
<dbReference type="InterPro" id="IPR010718">
    <property type="entry name" value="DUF1294"/>
</dbReference>
<evidence type="ECO:0000256" key="1">
    <source>
        <dbReference type="SAM" id="Phobius"/>
    </source>
</evidence>
<dbReference type="AlphaFoldDB" id="A0A5C6B9M1"/>
<evidence type="ECO:0000313" key="3">
    <source>
        <dbReference type="Proteomes" id="UP000320176"/>
    </source>
</evidence>
<reference evidence="2 3" key="1">
    <citation type="submission" date="2019-02" db="EMBL/GenBank/DDBJ databases">
        <title>Deep-cultivation of Planctomycetes and their phenomic and genomic characterization uncovers novel biology.</title>
        <authorList>
            <person name="Wiegand S."/>
            <person name="Jogler M."/>
            <person name="Boedeker C."/>
            <person name="Pinto D."/>
            <person name="Vollmers J."/>
            <person name="Rivas-Marin E."/>
            <person name="Kohn T."/>
            <person name="Peeters S.H."/>
            <person name="Heuer A."/>
            <person name="Rast P."/>
            <person name="Oberbeckmann S."/>
            <person name="Bunk B."/>
            <person name="Jeske O."/>
            <person name="Meyerdierks A."/>
            <person name="Storesund J.E."/>
            <person name="Kallscheuer N."/>
            <person name="Luecker S."/>
            <person name="Lage O.M."/>
            <person name="Pohl T."/>
            <person name="Merkel B.J."/>
            <person name="Hornburger P."/>
            <person name="Mueller R.-W."/>
            <person name="Bruemmer F."/>
            <person name="Labrenz M."/>
            <person name="Spormann A.M."/>
            <person name="Op Den Camp H."/>
            <person name="Overmann J."/>
            <person name="Amann R."/>
            <person name="Jetten M.S.M."/>
            <person name="Mascher T."/>
            <person name="Medema M.H."/>
            <person name="Devos D.P."/>
            <person name="Kaster A.-K."/>
            <person name="Ovreas L."/>
            <person name="Rohde M."/>
            <person name="Galperin M.Y."/>
            <person name="Jogler C."/>
        </authorList>
    </citation>
    <scope>NUCLEOTIDE SEQUENCE [LARGE SCALE GENOMIC DNA]</scope>
    <source>
        <strain evidence="2 3">Pla52n</strain>
    </source>
</reference>
<dbReference type="Pfam" id="PF06961">
    <property type="entry name" value="DUF1294"/>
    <property type="match status" value="1"/>
</dbReference>
<gene>
    <name evidence="2" type="ORF">Pla52n_05970</name>
</gene>
<keyword evidence="1" id="KW-1133">Transmembrane helix</keyword>
<keyword evidence="3" id="KW-1185">Reference proteome</keyword>
<feature type="transmembrane region" description="Helical" evidence="1">
    <location>
        <begin position="71"/>
        <end position="90"/>
    </location>
</feature>
<comment type="caution">
    <text evidence="2">The sequence shown here is derived from an EMBL/GenBank/DDBJ whole genome shotgun (WGS) entry which is preliminary data.</text>
</comment>
<keyword evidence="1" id="KW-0812">Transmembrane</keyword>
<dbReference type="PIRSF" id="PIRSF002599">
    <property type="entry name" value="Cold_shock_A"/>
    <property type="match status" value="1"/>
</dbReference>
<keyword evidence="1" id="KW-0472">Membrane</keyword>
<dbReference type="EMBL" id="SJPN01000001">
    <property type="protein sequence ID" value="TWU08019.1"/>
    <property type="molecule type" value="Genomic_DNA"/>
</dbReference>